<evidence type="ECO:0000256" key="1">
    <source>
        <dbReference type="ARBA" id="ARBA00001947"/>
    </source>
</evidence>
<reference evidence="10" key="2">
    <citation type="submission" date="2025-08" db="UniProtKB">
        <authorList>
            <consortium name="Ensembl"/>
        </authorList>
    </citation>
    <scope>IDENTIFICATION</scope>
</reference>
<dbReference type="InterPro" id="IPR008930">
    <property type="entry name" value="Terpenoid_cyclase/PrenylTrfase"/>
</dbReference>
<dbReference type="GO" id="GO:0046872">
    <property type="term" value="F:metal ion binding"/>
    <property type="evidence" value="ECO:0007669"/>
    <property type="project" value="UniProtKB-KW"/>
</dbReference>
<evidence type="ECO:0000256" key="2">
    <source>
        <dbReference type="ARBA" id="ARBA00010497"/>
    </source>
</evidence>
<evidence type="ECO:0000256" key="6">
    <source>
        <dbReference type="ARBA" id="ARBA00022737"/>
    </source>
</evidence>
<dbReference type="GO" id="GO:0004660">
    <property type="term" value="F:protein farnesyltransferase activity"/>
    <property type="evidence" value="ECO:0007669"/>
    <property type="project" value="TreeGrafter"/>
</dbReference>
<dbReference type="PANTHER" id="PTHR11774">
    <property type="entry name" value="GERANYLGERANYL TRANSFERASE TYPE BETA SUBUNIT"/>
    <property type="match status" value="1"/>
</dbReference>
<evidence type="ECO:0000256" key="5">
    <source>
        <dbReference type="ARBA" id="ARBA00022723"/>
    </source>
</evidence>
<keyword evidence="6" id="KW-0677">Repeat</keyword>
<name>A0A8K9X9M8_ONCMY</name>
<keyword evidence="4" id="KW-0808">Transferase</keyword>
<dbReference type="InterPro" id="IPR001330">
    <property type="entry name" value="Prenyltrans"/>
</dbReference>
<dbReference type="GO" id="GO:0005965">
    <property type="term" value="C:protein farnesyltransferase complex"/>
    <property type="evidence" value="ECO:0007669"/>
    <property type="project" value="TreeGrafter"/>
</dbReference>
<evidence type="ECO:0000256" key="4">
    <source>
        <dbReference type="ARBA" id="ARBA00022679"/>
    </source>
</evidence>
<comment type="similarity">
    <text evidence="2">Belongs to the protein prenyltransferase subunit beta family.</text>
</comment>
<reference evidence="10" key="3">
    <citation type="submission" date="2025-09" db="UniProtKB">
        <authorList>
            <consortium name="Ensembl"/>
        </authorList>
    </citation>
    <scope>IDENTIFICATION</scope>
</reference>
<keyword evidence="11" id="KW-1185">Reference proteome</keyword>
<sequence length="303" mass="32581">MTLNPPNTPTRLSSTQYFMTLNPPTKRIMSQPTRSVLKPVGCVTIGSQIDCVCSLCKPAVVLVLDPIVSIVCVFSLWCLDASRPWLCYWILHSLELLEEPVPTSIASERAVGGGASETGSGGRGVGDGQWGAGRRRRAVGGGCSSSRCDVVLNPPREKLLSFLFSVKQTDGSFVIHGGGEVDIRSAYCAASVAPLTNIMTPTLFQDTPTNWEGGLGGVPGLEAHGGYTFCGTAAVVILGKEHMLDLKTLLQWVASRHMRFEGWFQGRCNKLVDGCYSFWQAGLLPLATLFKEGKSTETITVLP</sequence>
<organism evidence="10 11">
    <name type="scientific">Oncorhynchus mykiss</name>
    <name type="common">Rainbow trout</name>
    <name type="synonym">Salmo gairdneri</name>
    <dbReference type="NCBI Taxonomy" id="8022"/>
    <lineage>
        <taxon>Eukaryota</taxon>
        <taxon>Metazoa</taxon>
        <taxon>Chordata</taxon>
        <taxon>Craniata</taxon>
        <taxon>Vertebrata</taxon>
        <taxon>Euteleostomi</taxon>
        <taxon>Actinopterygii</taxon>
        <taxon>Neopterygii</taxon>
        <taxon>Teleostei</taxon>
        <taxon>Protacanthopterygii</taxon>
        <taxon>Salmoniformes</taxon>
        <taxon>Salmonidae</taxon>
        <taxon>Salmoninae</taxon>
        <taxon>Oncorhynchus</taxon>
    </lineage>
</organism>
<dbReference type="SUPFAM" id="SSF48239">
    <property type="entry name" value="Terpenoid cyclases/Protein prenyltransferases"/>
    <property type="match status" value="1"/>
</dbReference>
<evidence type="ECO:0000259" key="9">
    <source>
        <dbReference type="Pfam" id="PF00432"/>
    </source>
</evidence>
<feature type="region of interest" description="Disordered" evidence="8">
    <location>
        <begin position="108"/>
        <end position="144"/>
    </location>
</feature>
<feature type="compositionally biased region" description="Gly residues" evidence="8">
    <location>
        <begin position="111"/>
        <end position="131"/>
    </location>
</feature>
<keyword evidence="3" id="KW-0637">Prenyltransferase</keyword>
<dbReference type="InterPro" id="IPR045089">
    <property type="entry name" value="PGGT1B-like"/>
</dbReference>
<evidence type="ECO:0000313" key="11">
    <source>
        <dbReference type="Proteomes" id="UP000694395"/>
    </source>
</evidence>
<dbReference type="GeneTree" id="ENSGT00950000183128"/>
<dbReference type="Proteomes" id="UP000694395">
    <property type="component" value="Chromosome 4"/>
</dbReference>
<dbReference type="Gene3D" id="1.50.10.20">
    <property type="match status" value="2"/>
</dbReference>
<evidence type="ECO:0000256" key="8">
    <source>
        <dbReference type="SAM" id="MobiDB-lite"/>
    </source>
</evidence>
<feature type="domain" description="Prenyltransferase alpha-alpha toroid" evidence="9">
    <location>
        <begin position="76"/>
        <end position="287"/>
    </location>
</feature>
<accession>A0A8K9X9M8</accession>
<keyword evidence="7" id="KW-0862">Zinc</keyword>
<proteinExistence type="inferred from homology"/>
<evidence type="ECO:0000313" key="10">
    <source>
        <dbReference type="Ensembl" id="ENSOMYP00000129572.1"/>
    </source>
</evidence>
<dbReference type="PANTHER" id="PTHR11774:SF6">
    <property type="entry name" value="PROTEIN FARNESYLTRANSFERASE SUBUNIT BETA"/>
    <property type="match status" value="1"/>
</dbReference>
<evidence type="ECO:0000256" key="7">
    <source>
        <dbReference type="ARBA" id="ARBA00022833"/>
    </source>
</evidence>
<dbReference type="Ensembl" id="ENSOMYT00000163125.1">
    <property type="protein sequence ID" value="ENSOMYP00000129572.1"/>
    <property type="gene ID" value="ENSOMYG00000054068.1"/>
</dbReference>
<dbReference type="Pfam" id="PF00432">
    <property type="entry name" value="Prenyltrans"/>
    <property type="match status" value="1"/>
</dbReference>
<reference evidence="10" key="1">
    <citation type="submission" date="2020-07" db="EMBL/GenBank/DDBJ databases">
        <title>A long reads based de novo assembly of the rainbow trout Arlee double haploid line genome.</title>
        <authorList>
            <person name="Gao G."/>
            <person name="Palti Y."/>
        </authorList>
    </citation>
    <scope>NUCLEOTIDE SEQUENCE [LARGE SCALE GENOMIC DNA]</scope>
</reference>
<evidence type="ECO:0000256" key="3">
    <source>
        <dbReference type="ARBA" id="ARBA00022602"/>
    </source>
</evidence>
<keyword evidence="5" id="KW-0479">Metal-binding</keyword>
<dbReference type="AlphaFoldDB" id="A0A8K9X9M8"/>
<comment type="cofactor">
    <cofactor evidence="1">
        <name>Zn(2+)</name>
        <dbReference type="ChEBI" id="CHEBI:29105"/>
    </cofactor>
</comment>
<protein>
    <submittedName>
        <fullName evidence="10">Farnesyltransferase, CAAX box, subunit beta</fullName>
    </submittedName>
</protein>